<keyword evidence="5 6" id="KW-0472">Membrane</keyword>
<reference evidence="7 8" key="1">
    <citation type="journal article" date="2020" name="Nat. Commun.">
        <title>The structures of two archaeal type IV pili illuminate evolutionary relationships.</title>
        <authorList>
            <person name="Wang F."/>
            <person name="Baquero D.P."/>
            <person name="Su Z."/>
            <person name="Beltran L.C."/>
            <person name="Prangishvili D."/>
            <person name="Krupovic M."/>
            <person name="Egelman E.H."/>
        </authorList>
    </citation>
    <scope>NUCLEOTIDE SEQUENCE [LARGE SCALE GENOMIC DNA]</scope>
    <source>
        <strain evidence="7 8">2GA</strain>
    </source>
</reference>
<feature type="transmembrane region" description="Helical" evidence="6">
    <location>
        <begin position="114"/>
        <end position="134"/>
    </location>
</feature>
<dbReference type="Proteomes" id="UP000554766">
    <property type="component" value="Unassembled WGS sequence"/>
</dbReference>
<feature type="transmembrane region" description="Helical" evidence="6">
    <location>
        <begin position="85"/>
        <end position="108"/>
    </location>
</feature>
<evidence type="ECO:0000313" key="7">
    <source>
        <dbReference type="EMBL" id="NYR15884.1"/>
    </source>
</evidence>
<evidence type="ECO:0000256" key="3">
    <source>
        <dbReference type="ARBA" id="ARBA00022692"/>
    </source>
</evidence>
<feature type="transmembrane region" description="Helical" evidence="6">
    <location>
        <begin position="243"/>
        <end position="264"/>
    </location>
</feature>
<dbReference type="RefSeq" id="WP_128622127.1">
    <property type="nucleotide sequence ID" value="NZ_JAAVJF010000003.1"/>
</dbReference>
<dbReference type="EMBL" id="JAAVJF010000003">
    <property type="protein sequence ID" value="NYR15884.1"/>
    <property type="molecule type" value="Genomic_DNA"/>
</dbReference>
<name>A0A7L4PB94_9CREN</name>
<keyword evidence="8" id="KW-1185">Reference proteome</keyword>
<feature type="transmembrane region" description="Helical" evidence="6">
    <location>
        <begin position="164"/>
        <end position="183"/>
    </location>
</feature>
<evidence type="ECO:0000256" key="1">
    <source>
        <dbReference type="ARBA" id="ARBA00004141"/>
    </source>
</evidence>
<evidence type="ECO:0000256" key="2">
    <source>
        <dbReference type="ARBA" id="ARBA00008034"/>
    </source>
</evidence>
<evidence type="ECO:0000256" key="4">
    <source>
        <dbReference type="ARBA" id="ARBA00022989"/>
    </source>
</evidence>
<feature type="transmembrane region" description="Helical" evidence="6">
    <location>
        <begin position="270"/>
        <end position="287"/>
    </location>
</feature>
<accession>A0A7L4PB94</accession>
<comment type="caution">
    <text evidence="7">The sequence shown here is derived from an EMBL/GenBank/DDBJ whole genome shotgun (WGS) entry which is preliminary data.</text>
</comment>
<dbReference type="GO" id="GO:0043190">
    <property type="term" value="C:ATP-binding cassette (ABC) transporter complex"/>
    <property type="evidence" value="ECO:0007669"/>
    <property type="project" value="InterPro"/>
</dbReference>
<gene>
    <name evidence="7" type="ORF">HC235_08045</name>
</gene>
<organism evidence="7 8">
    <name type="scientific">Pyrobaculum arsenaticum</name>
    <dbReference type="NCBI Taxonomy" id="121277"/>
    <lineage>
        <taxon>Archaea</taxon>
        <taxon>Thermoproteota</taxon>
        <taxon>Thermoprotei</taxon>
        <taxon>Thermoproteales</taxon>
        <taxon>Thermoproteaceae</taxon>
        <taxon>Pyrobaculum</taxon>
    </lineage>
</organism>
<dbReference type="Gene3D" id="1.10.3470.10">
    <property type="entry name" value="ABC transporter involved in vitamin B12 uptake, BtuC"/>
    <property type="match status" value="1"/>
</dbReference>
<dbReference type="PANTHER" id="PTHR30477:SF21">
    <property type="entry name" value="ABC-3 PROTEIN"/>
    <property type="match status" value="1"/>
</dbReference>
<comment type="similarity">
    <text evidence="2">Belongs to the ABC-3 integral membrane protein family.</text>
</comment>
<keyword evidence="3 6" id="KW-0812">Transmembrane</keyword>
<dbReference type="AlphaFoldDB" id="A0A7L4PB94"/>
<dbReference type="GO" id="GO:0055085">
    <property type="term" value="P:transmembrane transport"/>
    <property type="evidence" value="ECO:0007669"/>
    <property type="project" value="InterPro"/>
</dbReference>
<dbReference type="InterPro" id="IPR001626">
    <property type="entry name" value="ABC_TroCD"/>
</dbReference>
<dbReference type="SUPFAM" id="SSF81345">
    <property type="entry name" value="ABC transporter involved in vitamin B12 uptake, BtuC"/>
    <property type="match status" value="1"/>
</dbReference>
<dbReference type="InterPro" id="IPR037294">
    <property type="entry name" value="ABC_BtuC-like"/>
</dbReference>
<dbReference type="PANTHER" id="PTHR30477">
    <property type="entry name" value="ABC-TRANSPORTER METAL-BINDING PROTEIN"/>
    <property type="match status" value="1"/>
</dbReference>
<feature type="transmembrane region" description="Helical" evidence="6">
    <location>
        <begin position="203"/>
        <end position="231"/>
    </location>
</feature>
<comment type="subcellular location">
    <subcellularLocation>
        <location evidence="1">Membrane</location>
        <topology evidence="1">Multi-pass membrane protein</topology>
    </subcellularLocation>
</comment>
<evidence type="ECO:0000256" key="6">
    <source>
        <dbReference type="SAM" id="Phobius"/>
    </source>
</evidence>
<evidence type="ECO:0000313" key="8">
    <source>
        <dbReference type="Proteomes" id="UP000554766"/>
    </source>
</evidence>
<sequence length="307" mass="32596">MPTRTELAAAALAAAALAHAFFAQPLLFWPLVSLILSSAVLAMHSPLALSRRMTFLAHAQAHSILTAALAAAVTLAAVRAGMSVAQYYATVLTYVVLLNLAVLAVGRLGLREDVATGVVMSMQISATIILLFALRSLYSTTIDPVALITGEYVLITRDDVIMQIPFLAAATLYPIVFGTMYLYTAVDEHYAQATGVRLRLLDILFLVSMSVAVAASVYTLGSLMPAVLLVMPGAVAMRYTHKLTNLIPTAVSIALISVALAHFLYTLIPALWPTAAVGLALLALLLAKPENGLRKNKTSDTSVTMSE</sequence>
<dbReference type="GeneID" id="5055949"/>
<protein>
    <submittedName>
        <fullName evidence="7">Metal ABC transporter permease</fullName>
    </submittedName>
</protein>
<feature type="transmembrane region" description="Helical" evidence="6">
    <location>
        <begin position="55"/>
        <end position="78"/>
    </location>
</feature>
<keyword evidence="4 6" id="KW-1133">Transmembrane helix</keyword>
<proteinExistence type="inferred from homology"/>
<dbReference type="Pfam" id="PF00950">
    <property type="entry name" value="ABC-3"/>
    <property type="match status" value="1"/>
</dbReference>
<evidence type="ECO:0000256" key="5">
    <source>
        <dbReference type="ARBA" id="ARBA00023136"/>
    </source>
</evidence>